<dbReference type="EMBL" id="ADNW02000007">
    <property type="protein sequence ID" value="EGD24918.1"/>
    <property type="molecule type" value="Genomic_DNA"/>
</dbReference>
<evidence type="ECO:0000313" key="2">
    <source>
        <dbReference type="EMBL" id="EGD24918.1"/>
    </source>
</evidence>
<feature type="region of interest" description="Disordered" evidence="1">
    <location>
        <begin position="15"/>
        <end position="35"/>
    </location>
</feature>
<dbReference type="Proteomes" id="UP000004245">
    <property type="component" value="Unassembled WGS sequence"/>
</dbReference>
<dbReference type="AlphaFoldDB" id="E9SZG1"/>
<organism evidence="2 3">
    <name type="scientific">Prescottella equi ATCC 33707</name>
    <dbReference type="NCBI Taxonomy" id="525370"/>
    <lineage>
        <taxon>Bacteria</taxon>
        <taxon>Bacillati</taxon>
        <taxon>Actinomycetota</taxon>
        <taxon>Actinomycetes</taxon>
        <taxon>Mycobacteriales</taxon>
        <taxon>Nocardiaceae</taxon>
        <taxon>Prescottella</taxon>
    </lineage>
</organism>
<evidence type="ECO:0000256" key="1">
    <source>
        <dbReference type="SAM" id="MobiDB-lite"/>
    </source>
</evidence>
<keyword evidence="3" id="KW-1185">Reference proteome</keyword>
<gene>
    <name evidence="2" type="ORF">HMPREF0724_11453</name>
</gene>
<dbReference type="HOGENOM" id="CLU_3011351_0_0_11"/>
<name>E9SZG1_RHOHA</name>
<accession>E9SZG1</accession>
<protein>
    <submittedName>
        <fullName evidence="2">Uncharacterized protein</fullName>
    </submittedName>
</protein>
<sequence length="56" mass="6204">MILRIGGDTRRRSLVGSPHLRFRPGSVPATDDQGCLGTRSHRPDLALTCRECQVPF</sequence>
<reference evidence="2" key="1">
    <citation type="submission" date="2011-01" db="EMBL/GenBank/DDBJ databases">
        <authorList>
            <person name="Muzny D."/>
            <person name="Qin X."/>
            <person name="Buhay C."/>
            <person name="Dugan-Rocha S."/>
            <person name="Ding Y."/>
            <person name="Chen G."/>
            <person name="Hawes A."/>
            <person name="Holder M."/>
            <person name="Jhangiani S."/>
            <person name="Johnson A."/>
            <person name="Khan Z."/>
            <person name="Li Z."/>
            <person name="Liu W."/>
            <person name="Liu X."/>
            <person name="Perez L."/>
            <person name="Shen H."/>
            <person name="Wang Q."/>
            <person name="Watt J."/>
            <person name="Xi L."/>
            <person name="Xin Y."/>
            <person name="Zhou J."/>
            <person name="Deng J."/>
            <person name="Jiang H."/>
            <person name="Liu Y."/>
            <person name="Qu J."/>
            <person name="Song X.-Z."/>
            <person name="Zhang L."/>
            <person name="Villasana D."/>
            <person name="Johnson A."/>
            <person name="Liu J."/>
            <person name="Liyanage D."/>
            <person name="Lorensuhewa L."/>
            <person name="Robinson T."/>
            <person name="Song A."/>
            <person name="Song B.-B."/>
            <person name="Dinh H."/>
            <person name="Thornton R."/>
            <person name="Coyle M."/>
            <person name="Francisco L."/>
            <person name="Jackson L."/>
            <person name="Javaid M."/>
            <person name="Korchina V."/>
            <person name="Kovar C."/>
            <person name="Mata R."/>
            <person name="Mathew T."/>
            <person name="Ngo R."/>
            <person name="Nguyen L."/>
            <person name="Nguyen N."/>
            <person name="Okwuonu G."/>
            <person name="Ongeri F."/>
            <person name="Pham C."/>
            <person name="Simmons D."/>
            <person name="Wilczek-Boney K."/>
            <person name="Hale W."/>
            <person name="Jakkamsetti A."/>
            <person name="Pham P."/>
            <person name="Ruth R."/>
            <person name="San Lucas F."/>
            <person name="Warren J."/>
            <person name="Zhang J."/>
            <person name="Zhao Z."/>
            <person name="Zhou C."/>
            <person name="Zhu D."/>
            <person name="Lee S."/>
            <person name="Bess C."/>
            <person name="Blankenburg K."/>
            <person name="Forbes L."/>
            <person name="Fu Q."/>
            <person name="Gubbala S."/>
            <person name="Hirani K."/>
            <person name="Jayaseelan J.C."/>
            <person name="Lara F."/>
            <person name="Munidasa M."/>
            <person name="Palculict T."/>
            <person name="Patil S."/>
            <person name="Pu L.-L."/>
            <person name="Saada N."/>
            <person name="Tang L."/>
            <person name="Weissenberger G."/>
            <person name="Zhu Y."/>
            <person name="Hemphill L."/>
            <person name="Shang Y."/>
            <person name="Youmans B."/>
            <person name="Ayvaz T."/>
            <person name="Ross M."/>
            <person name="Santibanez J."/>
            <person name="Aqrawi P."/>
            <person name="Gross S."/>
            <person name="Joshi V."/>
            <person name="Fowler G."/>
            <person name="Nazareth L."/>
            <person name="Reid J."/>
            <person name="Worley K."/>
            <person name="Petrosino J."/>
            <person name="Highlander S."/>
            <person name="Gibbs R."/>
        </authorList>
    </citation>
    <scope>NUCLEOTIDE SEQUENCE [LARGE SCALE GENOMIC DNA]</scope>
    <source>
        <strain evidence="2">ATCC 33707</strain>
    </source>
</reference>
<proteinExistence type="predicted"/>
<evidence type="ECO:0000313" key="3">
    <source>
        <dbReference type="Proteomes" id="UP000004245"/>
    </source>
</evidence>
<comment type="caution">
    <text evidence="2">The sequence shown here is derived from an EMBL/GenBank/DDBJ whole genome shotgun (WGS) entry which is preliminary data.</text>
</comment>